<dbReference type="Proteomes" id="UP000192161">
    <property type="component" value="Chromosome"/>
</dbReference>
<dbReference type="EMBL" id="CP015901">
    <property type="protein sequence ID" value="ARE22776.1"/>
    <property type="molecule type" value="Genomic_DNA"/>
</dbReference>
<dbReference type="PANTHER" id="PTHR30629:SF2">
    <property type="entry name" value="PROPHAGE INTEGRASE INTS-RELATED"/>
    <property type="match status" value="1"/>
</dbReference>
<feature type="domain" description="Tyr recombinase" evidence="5">
    <location>
        <begin position="171"/>
        <end position="370"/>
    </location>
</feature>
<dbReference type="RefSeq" id="WP_011675592.1">
    <property type="nucleotide sequence ID" value="NZ_CP015901.2"/>
</dbReference>
<evidence type="ECO:0000256" key="2">
    <source>
        <dbReference type="ARBA" id="ARBA00022908"/>
    </source>
</evidence>
<dbReference type="Pfam" id="PF00589">
    <property type="entry name" value="Phage_integrase"/>
    <property type="match status" value="1"/>
</dbReference>
<comment type="similarity">
    <text evidence="1">Belongs to the 'phage' integrase family.</text>
</comment>
<proteinExistence type="inferred from homology"/>
<dbReference type="InterPro" id="IPR011010">
    <property type="entry name" value="DNA_brk_join_enz"/>
</dbReference>
<sequence length="374" mass="43928">MYKKQQPNGKWKFFEKYQDKQDKWKQVSVTKNSGGREAQSQARTELELKIAEKLSEEIEAEEAPKTINECYAESRKIRQAELAESTYLSETYGLKDFIKKFGQREIISIEPKEMQEYLFSNKYSNTTRHTIALRIGHIFQYAYSMGFTHENIMNRIILPKQKKSAESLAKWKEKFFTMDEMRKFLKSWRSHAVEKDDFKRADFVEFLFLTGLRIGEASGLQWSHVDILKRVIYIQFSWNCNLKKLGPTKNPQSVRYVTLNDRCLEILENFRKDKYGSKFVFVKSNGVQIRNADINTYLKIEGARANLFGKNYKQFSAHMLRHSHITMLAFLGAPQKAVMERVGHMDARITNGVYTHVLPENRQDLQLKLENLNL</sequence>
<dbReference type="PROSITE" id="PS51898">
    <property type="entry name" value="TYR_RECOMBINASE"/>
    <property type="match status" value="1"/>
</dbReference>
<keyword evidence="2" id="KW-0229">DNA integration</keyword>
<dbReference type="CDD" id="cd01189">
    <property type="entry name" value="INT_ICEBs1_C_like"/>
    <property type="match status" value="1"/>
</dbReference>
<evidence type="ECO:0000256" key="1">
    <source>
        <dbReference type="ARBA" id="ARBA00008857"/>
    </source>
</evidence>
<dbReference type="InterPro" id="IPR013762">
    <property type="entry name" value="Integrase-like_cat_sf"/>
</dbReference>
<dbReference type="InterPro" id="IPR050808">
    <property type="entry name" value="Phage_Integrase"/>
</dbReference>
<keyword evidence="3" id="KW-0238">DNA-binding</keyword>
<evidence type="ECO:0000256" key="4">
    <source>
        <dbReference type="ARBA" id="ARBA00023172"/>
    </source>
</evidence>
<dbReference type="AlphaFoldDB" id="A0AA34THN9"/>
<accession>A0AA34THN9</accession>
<evidence type="ECO:0000256" key="3">
    <source>
        <dbReference type="ARBA" id="ARBA00023125"/>
    </source>
</evidence>
<dbReference type="SUPFAM" id="SSF56349">
    <property type="entry name" value="DNA breaking-rejoining enzymes"/>
    <property type="match status" value="1"/>
</dbReference>
<dbReference type="PANTHER" id="PTHR30629">
    <property type="entry name" value="PROPHAGE INTEGRASE"/>
    <property type="match status" value="1"/>
</dbReference>
<dbReference type="Gene3D" id="1.10.443.10">
    <property type="entry name" value="Intergrase catalytic core"/>
    <property type="match status" value="1"/>
</dbReference>
<protein>
    <submittedName>
        <fullName evidence="6">Site-specific integrase</fullName>
    </submittedName>
</protein>
<dbReference type="Gene3D" id="1.10.150.130">
    <property type="match status" value="1"/>
</dbReference>
<name>A0AA34THN9_LACLC</name>
<dbReference type="GO" id="GO:0006310">
    <property type="term" value="P:DNA recombination"/>
    <property type="evidence" value="ECO:0007669"/>
    <property type="project" value="UniProtKB-KW"/>
</dbReference>
<dbReference type="InterPro" id="IPR002104">
    <property type="entry name" value="Integrase_catalytic"/>
</dbReference>
<evidence type="ECO:0000313" key="6">
    <source>
        <dbReference type="EMBL" id="ARE22776.1"/>
    </source>
</evidence>
<dbReference type="GO" id="GO:0003677">
    <property type="term" value="F:DNA binding"/>
    <property type="evidence" value="ECO:0007669"/>
    <property type="project" value="UniProtKB-KW"/>
</dbReference>
<reference evidence="6 7" key="1">
    <citation type="journal article" date="2017" name="BMC Genomics">
        <title>Comparative and functional genomics of the Lactococcus lactis taxon; insights into evolution and niche adaptation.</title>
        <authorList>
            <person name="Kelleher P."/>
            <person name="Bottacini F."/>
            <person name="Mahony J."/>
            <person name="Kilcawley K.N."/>
            <person name="van Sinderen D."/>
        </authorList>
    </citation>
    <scope>NUCLEOTIDE SEQUENCE [LARGE SCALE GENOMIC DNA]</scope>
    <source>
        <strain evidence="6 7">JM3</strain>
    </source>
</reference>
<evidence type="ECO:0000313" key="7">
    <source>
        <dbReference type="Proteomes" id="UP000192161"/>
    </source>
</evidence>
<evidence type="ECO:0000259" key="5">
    <source>
        <dbReference type="PROSITE" id="PS51898"/>
    </source>
</evidence>
<organism evidence="6 7">
    <name type="scientific">Lactococcus lactis subsp. cremoris</name>
    <name type="common">Streptococcus cremoris</name>
    <dbReference type="NCBI Taxonomy" id="1359"/>
    <lineage>
        <taxon>Bacteria</taxon>
        <taxon>Bacillati</taxon>
        <taxon>Bacillota</taxon>
        <taxon>Bacilli</taxon>
        <taxon>Lactobacillales</taxon>
        <taxon>Streptococcaceae</taxon>
        <taxon>Lactococcus</taxon>
    </lineage>
</organism>
<keyword evidence="4" id="KW-0233">DNA recombination</keyword>
<dbReference type="GO" id="GO:0015074">
    <property type="term" value="P:DNA integration"/>
    <property type="evidence" value="ECO:0007669"/>
    <property type="project" value="UniProtKB-KW"/>
</dbReference>
<gene>
    <name evidence="6" type="ORF">LLJM3_0565</name>
</gene>
<dbReference type="InterPro" id="IPR010998">
    <property type="entry name" value="Integrase_recombinase_N"/>
</dbReference>